<gene>
    <name evidence="1" type="ORF">JG688_00018500</name>
</gene>
<proteinExistence type="predicted"/>
<protein>
    <submittedName>
        <fullName evidence="1">Uncharacterized protein</fullName>
    </submittedName>
</protein>
<reference evidence="1" key="1">
    <citation type="submission" date="2021-01" db="EMBL/GenBank/DDBJ databases">
        <title>Phytophthora aleatoria, a newly-described species from Pinus radiata is distinct from Phytophthora cactorum isolates based on comparative genomics.</title>
        <authorList>
            <person name="Mcdougal R."/>
            <person name="Panda P."/>
            <person name="Williams N."/>
            <person name="Studholme D.J."/>
        </authorList>
    </citation>
    <scope>NUCLEOTIDE SEQUENCE</scope>
    <source>
        <strain evidence="1">NZFS 4037</strain>
    </source>
</reference>
<comment type="caution">
    <text evidence="1">The sequence shown here is derived from an EMBL/GenBank/DDBJ whole genome shotgun (WGS) entry which is preliminary data.</text>
</comment>
<dbReference type="AlphaFoldDB" id="A0A8J5MBG1"/>
<dbReference type="Proteomes" id="UP000709295">
    <property type="component" value="Unassembled WGS sequence"/>
</dbReference>
<evidence type="ECO:0000313" key="2">
    <source>
        <dbReference type="Proteomes" id="UP000709295"/>
    </source>
</evidence>
<organism evidence="1 2">
    <name type="scientific">Phytophthora aleatoria</name>
    <dbReference type="NCBI Taxonomy" id="2496075"/>
    <lineage>
        <taxon>Eukaryota</taxon>
        <taxon>Sar</taxon>
        <taxon>Stramenopiles</taxon>
        <taxon>Oomycota</taxon>
        <taxon>Peronosporomycetes</taxon>
        <taxon>Peronosporales</taxon>
        <taxon>Peronosporaceae</taxon>
        <taxon>Phytophthora</taxon>
    </lineage>
</organism>
<accession>A0A8J5MBG1</accession>
<keyword evidence="2" id="KW-1185">Reference proteome</keyword>
<sequence length="96" mass="10732">MLFLINKNAIFGGPDGRRRSLCDISKCCRCLRQRSCTGLRTPTLSGLHCLQRLSMCSRGANTSMTSTDKCFARGGQLCGLHSTSIWLTGWRGRRYQ</sequence>
<name>A0A8J5MBG1_9STRA</name>
<evidence type="ECO:0000313" key="1">
    <source>
        <dbReference type="EMBL" id="KAG6941760.1"/>
    </source>
</evidence>
<dbReference type="EMBL" id="JAENGY010003450">
    <property type="protein sequence ID" value="KAG6941760.1"/>
    <property type="molecule type" value="Genomic_DNA"/>
</dbReference>